<dbReference type="EMBL" id="AFAY01000006">
    <property type="protein sequence ID" value="EGF11948.1"/>
    <property type="molecule type" value="Genomic_DNA"/>
</dbReference>
<keyword evidence="1" id="KW-0812">Transmembrane</keyword>
<dbReference type="Proteomes" id="UP000004105">
    <property type="component" value="Unassembled WGS sequence"/>
</dbReference>
<accession>F2B9K7</accession>
<keyword evidence="3" id="KW-1185">Reference proteome</keyword>
<protein>
    <submittedName>
        <fullName evidence="2">Uncharacterized protein</fullName>
    </submittedName>
</protein>
<sequence>MGIKDEIGHAKILFDKGTDLLLLRLRLLTLDLADQAASTFKIAAALLLAAVLLFAAVLALMFGLNRLLGDTAALTVFFTTATLCVLLALLSLRRIIALWRTQNENLAAAVQGIRDDIACLRGETAKHKEADDE</sequence>
<keyword evidence="1" id="KW-1133">Transmembrane helix</keyword>
<feature type="transmembrane region" description="Helical" evidence="1">
    <location>
        <begin position="71"/>
        <end position="92"/>
    </location>
</feature>
<evidence type="ECO:0000313" key="2">
    <source>
        <dbReference type="EMBL" id="EGF11948.1"/>
    </source>
</evidence>
<keyword evidence="1" id="KW-0472">Membrane</keyword>
<dbReference type="RefSeq" id="WP_007341402.1">
    <property type="nucleotide sequence ID" value="NZ_GL878494.1"/>
</dbReference>
<comment type="caution">
    <text evidence="2">The sequence shown here is derived from an EMBL/GenBank/DDBJ whole genome shotgun (WGS) entry which is preliminary data.</text>
</comment>
<name>F2B9K7_9NEIS</name>
<dbReference type="OrthoDB" id="8607388at2"/>
<feature type="transmembrane region" description="Helical" evidence="1">
    <location>
        <begin position="42"/>
        <end position="65"/>
    </location>
</feature>
<organism evidence="2 3">
    <name type="scientific">Neisseria bacilliformis ATCC BAA-1200</name>
    <dbReference type="NCBI Taxonomy" id="888742"/>
    <lineage>
        <taxon>Bacteria</taxon>
        <taxon>Pseudomonadati</taxon>
        <taxon>Pseudomonadota</taxon>
        <taxon>Betaproteobacteria</taxon>
        <taxon>Neisseriales</taxon>
        <taxon>Neisseriaceae</taxon>
        <taxon>Neisseria</taxon>
    </lineage>
</organism>
<reference evidence="2 3" key="1">
    <citation type="submission" date="2011-02" db="EMBL/GenBank/DDBJ databases">
        <authorList>
            <person name="Muzny D."/>
            <person name="Qin X."/>
            <person name="Deng J."/>
            <person name="Jiang H."/>
            <person name="Liu Y."/>
            <person name="Qu J."/>
            <person name="Song X.-Z."/>
            <person name="Zhang L."/>
            <person name="Thornton R."/>
            <person name="Coyle M."/>
            <person name="Francisco L."/>
            <person name="Jackson L."/>
            <person name="Javaid M."/>
            <person name="Korchina V."/>
            <person name="Kovar C."/>
            <person name="Mata R."/>
            <person name="Mathew T."/>
            <person name="Ngo R."/>
            <person name="Nguyen L."/>
            <person name="Nguyen N."/>
            <person name="Okwuonu G."/>
            <person name="Ongeri F."/>
            <person name="Pham C."/>
            <person name="Simmons D."/>
            <person name="Wilczek-Boney K."/>
            <person name="Hale W."/>
            <person name="Jakkamsetti A."/>
            <person name="Pham P."/>
            <person name="Ruth R."/>
            <person name="San Lucas F."/>
            <person name="Warren J."/>
            <person name="Zhang J."/>
            <person name="Zhao Z."/>
            <person name="Zhou C."/>
            <person name="Zhu D."/>
            <person name="Lee S."/>
            <person name="Bess C."/>
            <person name="Blankenburg K."/>
            <person name="Forbes L."/>
            <person name="Fu Q."/>
            <person name="Gubbala S."/>
            <person name="Hirani K."/>
            <person name="Jayaseelan J.C."/>
            <person name="Lara F."/>
            <person name="Munidasa M."/>
            <person name="Palculict T."/>
            <person name="Patil S."/>
            <person name="Pu L.-L."/>
            <person name="Saada N."/>
            <person name="Tang L."/>
            <person name="Weissenberger G."/>
            <person name="Zhu Y."/>
            <person name="Hemphill L."/>
            <person name="Shang Y."/>
            <person name="Youmans B."/>
            <person name="Ayvaz T."/>
            <person name="Ross M."/>
            <person name="Santibanez J."/>
            <person name="Aqrawi P."/>
            <person name="Gross S."/>
            <person name="Joshi V."/>
            <person name="Fowler G."/>
            <person name="Nazareth L."/>
            <person name="Reid J."/>
            <person name="Worley K."/>
            <person name="Petrosino J."/>
            <person name="Highlander S."/>
            <person name="Gibbs R."/>
        </authorList>
    </citation>
    <scope>NUCLEOTIDE SEQUENCE [LARGE SCALE GENOMIC DNA]</scope>
    <source>
        <strain evidence="2 3">ATCC BAA-1200</strain>
    </source>
</reference>
<dbReference type="HOGENOM" id="CLU_151911_0_0_4"/>
<proteinExistence type="predicted"/>
<gene>
    <name evidence="2" type="ORF">HMPREF9123_0390</name>
</gene>
<dbReference type="STRING" id="267212.GCA_001063965_01293"/>
<evidence type="ECO:0000256" key="1">
    <source>
        <dbReference type="SAM" id="Phobius"/>
    </source>
</evidence>
<evidence type="ECO:0000313" key="3">
    <source>
        <dbReference type="Proteomes" id="UP000004105"/>
    </source>
</evidence>
<dbReference type="AlphaFoldDB" id="F2B9K7"/>